<dbReference type="PROSITE" id="PS51352">
    <property type="entry name" value="THIOREDOXIN_2"/>
    <property type="match status" value="1"/>
</dbReference>
<organism evidence="4 5">
    <name type="scientific">Brumicola blandensis</name>
    <dbReference type="NCBI Taxonomy" id="3075611"/>
    <lineage>
        <taxon>Bacteria</taxon>
        <taxon>Pseudomonadati</taxon>
        <taxon>Pseudomonadota</taxon>
        <taxon>Gammaproteobacteria</taxon>
        <taxon>Alteromonadales</taxon>
        <taxon>Alteromonadaceae</taxon>
        <taxon>Brumicola</taxon>
    </lineage>
</organism>
<gene>
    <name evidence="4" type="ORF">RM544_00715</name>
</gene>
<protein>
    <submittedName>
        <fullName evidence="4">TlpA disulfide reductase family protein</fullName>
    </submittedName>
</protein>
<keyword evidence="2" id="KW-0732">Signal</keyword>
<sequence>MKSFTQSFISALFVAGFIAFISSYSAPAQAQDKPVSEKASPSHPDAPHWTLKTQSGEEVSFSDFAGKPMIITFWGTWCPYCKKLHPGLEKVRAKYEEQGLIVLGISVNEPIGADPEGSLKERGIHFQTLVDGDEVAEDVFQIFGTPTTLFVSHDGKILGTTMESNPDDPRFDKVAAYLVNQLN</sequence>
<evidence type="ECO:0000256" key="2">
    <source>
        <dbReference type="SAM" id="SignalP"/>
    </source>
</evidence>
<reference evidence="4 5" key="1">
    <citation type="submission" date="2023-09" db="EMBL/GenBank/DDBJ databases">
        <authorList>
            <person name="Rey-Velasco X."/>
        </authorList>
    </citation>
    <scope>NUCLEOTIDE SEQUENCE [LARGE SCALE GENOMIC DNA]</scope>
    <source>
        <strain evidence="4 5">W409</strain>
    </source>
</reference>
<dbReference type="InterPro" id="IPR036249">
    <property type="entry name" value="Thioredoxin-like_sf"/>
</dbReference>
<accession>A0AAW8QVB8</accession>
<dbReference type="RefSeq" id="WP_311359866.1">
    <property type="nucleotide sequence ID" value="NZ_JAVRIE010000001.1"/>
</dbReference>
<comment type="caution">
    <text evidence="4">The sequence shown here is derived from an EMBL/GenBank/DDBJ whole genome shotgun (WGS) entry which is preliminary data.</text>
</comment>
<feature type="domain" description="Thioredoxin" evidence="3">
    <location>
        <begin position="40"/>
        <end position="183"/>
    </location>
</feature>
<keyword evidence="1" id="KW-0676">Redox-active center</keyword>
<dbReference type="CDD" id="cd02966">
    <property type="entry name" value="TlpA_like_family"/>
    <property type="match status" value="1"/>
</dbReference>
<dbReference type="SUPFAM" id="SSF52833">
    <property type="entry name" value="Thioredoxin-like"/>
    <property type="match status" value="1"/>
</dbReference>
<dbReference type="EMBL" id="JAVRIE010000001">
    <property type="protein sequence ID" value="MDT0581051.1"/>
    <property type="molecule type" value="Genomic_DNA"/>
</dbReference>
<evidence type="ECO:0000313" key="5">
    <source>
        <dbReference type="Proteomes" id="UP001249020"/>
    </source>
</evidence>
<evidence type="ECO:0000256" key="1">
    <source>
        <dbReference type="ARBA" id="ARBA00023284"/>
    </source>
</evidence>
<keyword evidence="5" id="KW-1185">Reference proteome</keyword>
<dbReference type="InterPro" id="IPR050553">
    <property type="entry name" value="Thioredoxin_ResA/DsbE_sf"/>
</dbReference>
<dbReference type="InterPro" id="IPR017937">
    <property type="entry name" value="Thioredoxin_CS"/>
</dbReference>
<dbReference type="GO" id="GO:0016209">
    <property type="term" value="F:antioxidant activity"/>
    <property type="evidence" value="ECO:0007669"/>
    <property type="project" value="InterPro"/>
</dbReference>
<dbReference type="PANTHER" id="PTHR42852">
    <property type="entry name" value="THIOL:DISULFIDE INTERCHANGE PROTEIN DSBE"/>
    <property type="match status" value="1"/>
</dbReference>
<dbReference type="Proteomes" id="UP001249020">
    <property type="component" value="Unassembled WGS sequence"/>
</dbReference>
<dbReference type="PANTHER" id="PTHR42852:SF13">
    <property type="entry name" value="PROTEIN DIPZ"/>
    <property type="match status" value="1"/>
</dbReference>
<dbReference type="Gene3D" id="3.40.30.10">
    <property type="entry name" value="Glutaredoxin"/>
    <property type="match status" value="1"/>
</dbReference>
<evidence type="ECO:0000313" key="4">
    <source>
        <dbReference type="EMBL" id="MDT0581051.1"/>
    </source>
</evidence>
<name>A0AAW8QVB8_9ALTE</name>
<dbReference type="PROSITE" id="PS00194">
    <property type="entry name" value="THIOREDOXIN_1"/>
    <property type="match status" value="1"/>
</dbReference>
<dbReference type="InterPro" id="IPR013766">
    <property type="entry name" value="Thioredoxin_domain"/>
</dbReference>
<dbReference type="GO" id="GO:0015036">
    <property type="term" value="F:disulfide oxidoreductase activity"/>
    <property type="evidence" value="ECO:0007669"/>
    <property type="project" value="UniProtKB-ARBA"/>
</dbReference>
<proteinExistence type="predicted"/>
<dbReference type="Pfam" id="PF00578">
    <property type="entry name" value="AhpC-TSA"/>
    <property type="match status" value="1"/>
</dbReference>
<dbReference type="InterPro" id="IPR000866">
    <property type="entry name" value="AhpC/TSA"/>
</dbReference>
<dbReference type="AlphaFoldDB" id="A0AAW8QVB8"/>
<feature type="chain" id="PRO_5043443384" evidence="2">
    <location>
        <begin position="31"/>
        <end position="183"/>
    </location>
</feature>
<feature type="signal peptide" evidence="2">
    <location>
        <begin position="1"/>
        <end position="30"/>
    </location>
</feature>
<evidence type="ECO:0000259" key="3">
    <source>
        <dbReference type="PROSITE" id="PS51352"/>
    </source>
</evidence>